<evidence type="ECO:0000256" key="2">
    <source>
        <dbReference type="SAM" id="Phobius"/>
    </source>
</evidence>
<dbReference type="AlphaFoldDB" id="A0AAQ3UKL0"/>
<protein>
    <recommendedName>
        <fullName evidence="3">DUF6598 domain-containing protein</fullName>
    </recommendedName>
</protein>
<dbReference type="PANTHER" id="PTHR33065:SF185">
    <property type="entry name" value="DUF6598 DOMAIN-CONTAINING PROTEIN"/>
    <property type="match status" value="1"/>
</dbReference>
<dbReference type="PANTHER" id="PTHR33065">
    <property type="entry name" value="OS07G0486400 PROTEIN"/>
    <property type="match status" value="1"/>
</dbReference>
<name>A0AAQ3UKL0_PASNO</name>
<feature type="transmembrane region" description="Helical" evidence="2">
    <location>
        <begin position="147"/>
        <end position="167"/>
    </location>
</feature>
<keyword evidence="5" id="KW-1185">Reference proteome</keyword>
<keyword evidence="2" id="KW-0812">Transmembrane</keyword>
<accession>A0AAQ3UKL0</accession>
<keyword evidence="2" id="KW-1133">Transmembrane helix</keyword>
<feature type="region of interest" description="Disordered" evidence="1">
    <location>
        <begin position="1"/>
        <end position="58"/>
    </location>
</feature>
<dbReference type="EMBL" id="CP144752">
    <property type="protein sequence ID" value="WVZ90909.1"/>
    <property type="molecule type" value="Genomic_DNA"/>
</dbReference>
<feature type="domain" description="DUF6598" evidence="3">
    <location>
        <begin position="215"/>
        <end position="399"/>
    </location>
</feature>
<feature type="compositionally biased region" description="Acidic residues" evidence="1">
    <location>
        <begin position="38"/>
        <end position="58"/>
    </location>
</feature>
<evidence type="ECO:0000256" key="1">
    <source>
        <dbReference type="SAM" id="MobiDB-lite"/>
    </source>
</evidence>
<reference evidence="4 5" key="1">
    <citation type="submission" date="2024-02" db="EMBL/GenBank/DDBJ databases">
        <title>High-quality chromosome-scale genome assembly of Pensacola bahiagrass (Paspalum notatum Flugge var. saurae).</title>
        <authorList>
            <person name="Vega J.M."/>
            <person name="Podio M."/>
            <person name="Orjuela J."/>
            <person name="Siena L.A."/>
            <person name="Pessino S.C."/>
            <person name="Combes M.C."/>
            <person name="Mariac C."/>
            <person name="Albertini E."/>
            <person name="Pupilli F."/>
            <person name="Ortiz J.P.A."/>
            <person name="Leblanc O."/>
        </authorList>
    </citation>
    <scope>NUCLEOTIDE SEQUENCE [LARGE SCALE GENOMIC DNA]</scope>
    <source>
        <strain evidence="4">R1</strain>
        <tissue evidence="4">Leaf</tissue>
    </source>
</reference>
<keyword evidence="2" id="KW-0472">Membrane</keyword>
<evidence type="ECO:0000259" key="3">
    <source>
        <dbReference type="Pfam" id="PF20241"/>
    </source>
</evidence>
<feature type="compositionally biased region" description="Basic and acidic residues" evidence="1">
    <location>
        <begin position="1"/>
        <end position="10"/>
    </location>
</feature>
<evidence type="ECO:0000313" key="5">
    <source>
        <dbReference type="Proteomes" id="UP001341281"/>
    </source>
</evidence>
<proteinExistence type="predicted"/>
<dbReference type="InterPro" id="IPR046533">
    <property type="entry name" value="DUF6598"/>
</dbReference>
<dbReference type="Pfam" id="PF20241">
    <property type="entry name" value="DUF6598"/>
    <property type="match status" value="1"/>
</dbReference>
<evidence type="ECO:0000313" key="4">
    <source>
        <dbReference type="EMBL" id="WVZ90909.1"/>
    </source>
</evidence>
<dbReference type="Proteomes" id="UP001341281">
    <property type="component" value="Chromosome 08"/>
</dbReference>
<gene>
    <name evidence="4" type="ORF">U9M48_037163</name>
</gene>
<sequence length="445" mass="49727">METEKQRMETEAGGSGAPARGKKRPPSPDLELDTTTGDADDEWLVSDSGEEDGEEDDENQEFYLHAHVATLTVNNPIGMISHGLPVNMKRRIILCLWIQTLSFEGLHQIDFFLHSNNGGHQFKSGKHLFGSDYNLCDTSERKCPLSFLPFIVTLIAIYYILTVDLYISASVIDFAVSVTSVENCSATCRCSTMFLLQFIDIEIAGYRHTRPGSARIYDKIKPLRNYVYRREIGNCEAVSVKRNTGMARLSLTSPTRVISMVSRALIEFELYVQTEDQSEPRGDCLIEGCTEFTNMDFSRSFVKERRLYGPKCALDVKFAVLLNAIEARIDVKILRLGAIAGSVNLKVLAKTSGFREVIRLFQGAAPEPGAVMSFVVGVELYNYLDLYIEVSPSPTDSLIHGQKEKKPVPRSWWCCGYGSALHSVDEDVAELGTREQPNMSSQISR</sequence>
<organism evidence="4 5">
    <name type="scientific">Paspalum notatum var. saurae</name>
    <dbReference type="NCBI Taxonomy" id="547442"/>
    <lineage>
        <taxon>Eukaryota</taxon>
        <taxon>Viridiplantae</taxon>
        <taxon>Streptophyta</taxon>
        <taxon>Embryophyta</taxon>
        <taxon>Tracheophyta</taxon>
        <taxon>Spermatophyta</taxon>
        <taxon>Magnoliopsida</taxon>
        <taxon>Liliopsida</taxon>
        <taxon>Poales</taxon>
        <taxon>Poaceae</taxon>
        <taxon>PACMAD clade</taxon>
        <taxon>Panicoideae</taxon>
        <taxon>Andropogonodae</taxon>
        <taxon>Paspaleae</taxon>
        <taxon>Paspalinae</taxon>
        <taxon>Paspalum</taxon>
    </lineage>
</organism>